<dbReference type="PANTHER" id="PTHR30411">
    <property type="entry name" value="CYTOPLASMIC PROTEIN"/>
    <property type="match status" value="1"/>
</dbReference>
<dbReference type="Gene3D" id="3.90.960.10">
    <property type="entry name" value="YbaK/aminoacyl-tRNA synthetase-associated domain"/>
    <property type="match status" value="1"/>
</dbReference>
<comment type="similarity">
    <text evidence="1 4">Belongs to the prolyl-tRNA editing family. YbaK/EbsC subfamily.</text>
</comment>
<dbReference type="Pfam" id="PF04073">
    <property type="entry name" value="tRNA_edit"/>
    <property type="match status" value="1"/>
</dbReference>
<keyword evidence="7" id="KW-1185">Reference proteome</keyword>
<evidence type="ECO:0000313" key="6">
    <source>
        <dbReference type="EMBL" id="MBC5998896.1"/>
    </source>
</evidence>
<dbReference type="AlphaFoldDB" id="A0A923NB46"/>
<dbReference type="Proteomes" id="UP000644115">
    <property type="component" value="Unassembled WGS sequence"/>
</dbReference>
<dbReference type="InterPro" id="IPR004369">
    <property type="entry name" value="Prolyl-tRNA_editing_YbaK/EbsC"/>
</dbReference>
<dbReference type="InterPro" id="IPR007214">
    <property type="entry name" value="YbaK/aa-tRNA-synth-assoc-dom"/>
</dbReference>
<dbReference type="PIRSF" id="PIRSF006181">
    <property type="entry name" value="EbsC_YbaK"/>
    <property type="match status" value="1"/>
</dbReference>
<protein>
    <recommendedName>
        <fullName evidence="4">Cys-tRNA(Pro)/Cys-tRNA(Cys) deacylase</fullName>
        <ecNumber evidence="4">4.2.-.-</ecNumber>
    </recommendedName>
</protein>
<comment type="caution">
    <text evidence="6">The sequence shown here is derived from an EMBL/GenBank/DDBJ whole genome shotgun (WGS) entry which is preliminary data.</text>
</comment>
<dbReference type="GO" id="GO:0002161">
    <property type="term" value="F:aminoacyl-tRNA deacylase activity"/>
    <property type="evidence" value="ECO:0007669"/>
    <property type="project" value="InterPro"/>
</dbReference>
<evidence type="ECO:0000259" key="5">
    <source>
        <dbReference type="Pfam" id="PF04073"/>
    </source>
</evidence>
<name>A0A923NB46_9FIRM</name>
<feature type="domain" description="YbaK/aminoacyl-tRNA synthetase-associated" evidence="5">
    <location>
        <begin position="42"/>
        <end position="153"/>
    </location>
</feature>
<evidence type="ECO:0000313" key="7">
    <source>
        <dbReference type="Proteomes" id="UP000644115"/>
    </source>
</evidence>
<dbReference type="EC" id="4.2.-.-" evidence="4"/>
<dbReference type="EMBL" id="JACRWC010000039">
    <property type="protein sequence ID" value="MBC5998896.1"/>
    <property type="molecule type" value="Genomic_DNA"/>
</dbReference>
<proteinExistence type="inferred from homology"/>
<keyword evidence="2 4" id="KW-0648">Protein biosynthesis</keyword>
<dbReference type="GO" id="GO:0016829">
    <property type="term" value="F:lyase activity"/>
    <property type="evidence" value="ECO:0007669"/>
    <property type="project" value="UniProtKB-KW"/>
</dbReference>
<dbReference type="CDD" id="cd00002">
    <property type="entry name" value="YbaK_deacylase"/>
    <property type="match status" value="1"/>
</dbReference>
<gene>
    <name evidence="6" type="primary">ybaK</name>
    <name evidence="6" type="ORF">H8876_02625</name>
</gene>
<sequence>MAKKKDKHQHKTNAVRIVEAAGIPYEMHEYEAPEGFLDGVSVAKALGQEPGSVFKTLVTVGQSREYYVCEIPVDKELDLKKAAKHFGEKKLEMLPSRLLTATTGYIKGGCSPVGMKKEFPTAIDASAEQLEKIAVSGGKVGLQMVLPVKALQEITGACFVDLTVDK</sequence>
<dbReference type="RefSeq" id="WP_249286403.1">
    <property type="nucleotide sequence ID" value="NZ_JACRWC010000039.1"/>
</dbReference>
<dbReference type="PANTHER" id="PTHR30411:SF0">
    <property type="entry name" value="CYS-TRNA(PRO)_CYS-TRNA(CYS) DEACYLASE YBAK"/>
    <property type="match status" value="1"/>
</dbReference>
<evidence type="ECO:0000256" key="3">
    <source>
        <dbReference type="ARBA" id="ARBA00023239"/>
    </source>
</evidence>
<evidence type="ECO:0000256" key="1">
    <source>
        <dbReference type="ARBA" id="ARBA00009798"/>
    </source>
</evidence>
<organism evidence="6 7">
    <name type="scientific">Lentihominibacter faecis</name>
    <dbReference type="NCBI Taxonomy" id="2764712"/>
    <lineage>
        <taxon>Bacteria</taxon>
        <taxon>Bacillati</taxon>
        <taxon>Bacillota</taxon>
        <taxon>Clostridia</taxon>
        <taxon>Peptostreptococcales</taxon>
        <taxon>Anaerovoracaceae</taxon>
        <taxon>Lentihominibacter</taxon>
    </lineage>
</organism>
<dbReference type="SUPFAM" id="SSF55826">
    <property type="entry name" value="YbaK/ProRS associated domain"/>
    <property type="match status" value="1"/>
</dbReference>
<accession>A0A923NB46</accession>
<evidence type="ECO:0000256" key="4">
    <source>
        <dbReference type="PIRNR" id="PIRNR006181"/>
    </source>
</evidence>
<evidence type="ECO:0000256" key="2">
    <source>
        <dbReference type="ARBA" id="ARBA00022917"/>
    </source>
</evidence>
<dbReference type="GO" id="GO:0006412">
    <property type="term" value="P:translation"/>
    <property type="evidence" value="ECO:0007669"/>
    <property type="project" value="UniProtKB-KW"/>
</dbReference>
<reference evidence="6" key="1">
    <citation type="submission" date="2020-08" db="EMBL/GenBank/DDBJ databases">
        <authorList>
            <person name="Liu C."/>
            <person name="Sun Q."/>
        </authorList>
    </citation>
    <scope>NUCLEOTIDE SEQUENCE</scope>
    <source>
        <strain evidence="6">BX16</strain>
    </source>
</reference>
<dbReference type="InterPro" id="IPR036754">
    <property type="entry name" value="YbaK/aa-tRNA-synt-asso_dom_sf"/>
</dbReference>
<dbReference type="NCBIfam" id="TIGR00011">
    <property type="entry name" value="YbaK_EbsC"/>
    <property type="match status" value="1"/>
</dbReference>
<keyword evidence="3 4" id="KW-0456">Lyase</keyword>